<dbReference type="Pfam" id="PF01903">
    <property type="entry name" value="CbiX"/>
    <property type="match status" value="2"/>
</dbReference>
<dbReference type="SUPFAM" id="SSF53800">
    <property type="entry name" value="Chelatase"/>
    <property type="match status" value="1"/>
</dbReference>
<dbReference type="PANTHER" id="PTHR33542:SF5">
    <property type="entry name" value="FERROCHELATASE CHE1"/>
    <property type="match status" value="1"/>
</dbReference>
<dbReference type="AlphaFoldDB" id="A0A3A4KTP6"/>
<dbReference type="OrthoDB" id="7345302at2"/>
<dbReference type="RefSeq" id="WP_120037328.1">
    <property type="nucleotide sequence ID" value="NZ_QZFU01000006.1"/>
</dbReference>
<dbReference type="CDD" id="cd03416">
    <property type="entry name" value="CbiX_SirB_N"/>
    <property type="match status" value="1"/>
</dbReference>
<dbReference type="GO" id="GO:0046872">
    <property type="term" value="F:metal ion binding"/>
    <property type="evidence" value="ECO:0007669"/>
    <property type="project" value="UniProtKB-KW"/>
</dbReference>
<dbReference type="InterPro" id="IPR050963">
    <property type="entry name" value="Sirohydro_Cobaltochel/CbiX"/>
</dbReference>
<evidence type="ECO:0000313" key="3">
    <source>
        <dbReference type="EMBL" id="RJO79917.1"/>
    </source>
</evidence>
<reference evidence="3 4" key="1">
    <citation type="submission" date="2018-09" db="EMBL/GenBank/DDBJ databases">
        <title>YIM PH21274 draft genome.</title>
        <authorList>
            <person name="Miao C."/>
        </authorList>
    </citation>
    <scope>NUCLEOTIDE SEQUENCE [LARGE SCALE GENOMIC DNA]</scope>
    <source>
        <strain evidence="3 4">YIM PH 21724</strain>
    </source>
</reference>
<keyword evidence="1" id="KW-0479">Metal-binding</keyword>
<proteinExistence type="predicted"/>
<name>A0A3A4KTP6_9NOCA</name>
<protein>
    <submittedName>
        <fullName evidence="3">Sirohydrochlorin chelatase</fullName>
    </submittedName>
</protein>
<organism evidence="3 4">
    <name type="scientific">Nocardia panacis</name>
    <dbReference type="NCBI Taxonomy" id="2340916"/>
    <lineage>
        <taxon>Bacteria</taxon>
        <taxon>Bacillati</taxon>
        <taxon>Actinomycetota</taxon>
        <taxon>Actinomycetes</taxon>
        <taxon>Mycobacteriales</taxon>
        <taxon>Nocardiaceae</taxon>
        <taxon>Nocardia</taxon>
    </lineage>
</organism>
<gene>
    <name evidence="3" type="ORF">D5S18_01235</name>
</gene>
<accession>A0A3A4KTP6</accession>
<comment type="caution">
    <text evidence="3">The sequence shown here is derived from an EMBL/GenBank/DDBJ whole genome shotgun (WGS) entry which is preliminary data.</text>
</comment>
<dbReference type="GO" id="GO:0016829">
    <property type="term" value="F:lyase activity"/>
    <property type="evidence" value="ECO:0007669"/>
    <property type="project" value="UniProtKB-KW"/>
</dbReference>
<keyword evidence="2" id="KW-0456">Lyase</keyword>
<evidence type="ECO:0000256" key="2">
    <source>
        <dbReference type="ARBA" id="ARBA00023239"/>
    </source>
</evidence>
<dbReference type="EMBL" id="QZFU01000006">
    <property type="protein sequence ID" value="RJO79917.1"/>
    <property type="molecule type" value="Genomic_DNA"/>
</dbReference>
<dbReference type="InterPro" id="IPR002762">
    <property type="entry name" value="CbiX-like"/>
</dbReference>
<keyword evidence="4" id="KW-1185">Reference proteome</keyword>
<evidence type="ECO:0000313" key="4">
    <source>
        <dbReference type="Proteomes" id="UP000266677"/>
    </source>
</evidence>
<dbReference type="PANTHER" id="PTHR33542">
    <property type="entry name" value="SIROHYDROCHLORIN FERROCHELATASE, CHLOROPLASTIC"/>
    <property type="match status" value="1"/>
</dbReference>
<evidence type="ECO:0000256" key="1">
    <source>
        <dbReference type="ARBA" id="ARBA00022723"/>
    </source>
</evidence>
<sequence length="235" mass="24752">MGAPALVLVAHGTRSAAGVRLIAELAEAVRRRLPGTLIRIAFVDVLGPAPSEVLRDLAAESIPAVVVPAFLASGFHVFNDVPREISAGEHPSVTVTPALGPDPALAQIQAQRLHRAGWHPGDAVVLAAAGSSDPRARQDLRRATTLLARCLNSPVHLANIATGTPTVTDVVAALRPTHPRTHIAAYLLSHGLFHQRLHEVGAHSVTAPLGPHPAVVNLITTRYRPALHQPIPVRA</sequence>
<dbReference type="Gene3D" id="3.40.50.1400">
    <property type="match status" value="2"/>
</dbReference>
<dbReference type="Proteomes" id="UP000266677">
    <property type="component" value="Unassembled WGS sequence"/>
</dbReference>